<dbReference type="EMBL" id="CP115165">
    <property type="protein sequence ID" value="WDA58341.1"/>
    <property type="molecule type" value="Genomic_DNA"/>
</dbReference>
<keyword evidence="3" id="KW-1185">Reference proteome</keyword>
<feature type="domain" description="DinB-like" evidence="1">
    <location>
        <begin position="28"/>
        <end position="138"/>
    </location>
</feature>
<accession>A0ABY7V0J7</accession>
<protein>
    <submittedName>
        <fullName evidence="2">Damage-inducible protein DinB</fullName>
    </submittedName>
</protein>
<evidence type="ECO:0000313" key="3">
    <source>
        <dbReference type="Proteomes" id="UP001217044"/>
    </source>
</evidence>
<dbReference type="Proteomes" id="UP001217044">
    <property type="component" value="Chromosome"/>
</dbReference>
<dbReference type="Gene3D" id="1.20.120.450">
    <property type="entry name" value="dinb family like domain"/>
    <property type="match status" value="1"/>
</dbReference>
<dbReference type="RefSeq" id="WP_273988363.1">
    <property type="nucleotide sequence ID" value="NZ_BAABQT010000013.1"/>
</dbReference>
<dbReference type="SUPFAM" id="SSF109854">
    <property type="entry name" value="DinB/YfiT-like putative metalloenzymes"/>
    <property type="match status" value="1"/>
</dbReference>
<name>A0ABY7V0J7_9DEIO</name>
<dbReference type="InterPro" id="IPR024775">
    <property type="entry name" value="DinB-like"/>
</dbReference>
<evidence type="ECO:0000313" key="2">
    <source>
        <dbReference type="EMBL" id="WDA58341.1"/>
    </source>
</evidence>
<organism evidence="2 3">
    <name type="scientific">Deinococcus aquaticus</name>
    <dbReference type="NCBI Taxonomy" id="328692"/>
    <lineage>
        <taxon>Bacteria</taxon>
        <taxon>Thermotogati</taxon>
        <taxon>Deinococcota</taxon>
        <taxon>Deinococci</taxon>
        <taxon>Deinococcales</taxon>
        <taxon>Deinococcaceae</taxon>
        <taxon>Deinococcus</taxon>
    </lineage>
</organism>
<proteinExistence type="predicted"/>
<dbReference type="Pfam" id="PF12867">
    <property type="entry name" value="DinB_2"/>
    <property type="match status" value="1"/>
</dbReference>
<sequence length="155" mass="16112">MFESTSPPGALAGPTLLQLSLLGGASFREVTELLGSLTWAEASAPHAGLPHTLADVIWHLSVTQRASLNIASGRADGWPDDLNVWPAAPLTEPEFTAAHADLLAGLPEAQALARDPSSRARDVLTDLAVHSAYHWGQVALLRRLTGTLPAAGGGA</sequence>
<dbReference type="InterPro" id="IPR034660">
    <property type="entry name" value="DinB/YfiT-like"/>
</dbReference>
<evidence type="ECO:0000259" key="1">
    <source>
        <dbReference type="Pfam" id="PF12867"/>
    </source>
</evidence>
<gene>
    <name evidence="2" type="ORF">M8445_13460</name>
</gene>
<reference evidence="2 3" key="1">
    <citation type="submission" date="2022-12" db="EMBL/GenBank/DDBJ databases">
        <title>Genome Sequence of Deinococcus aquaticus Type Strain PB314.</title>
        <authorList>
            <person name="Albert C."/>
            <person name="Hill J."/>
            <person name="Boren L."/>
            <person name="Scholz-Ng S."/>
            <person name="Fatema N."/>
            <person name="Grosso R."/>
            <person name="Soboslay E."/>
            <person name="Tuohy J."/>
        </authorList>
    </citation>
    <scope>NUCLEOTIDE SEQUENCE [LARGE SCALE GENOMIC DNA]</scope>
    <source>
        <strain evidence="2 3">PB-314</strain>
    </source>
</reference>